<gene>
    <name evidence="1" type="ordered locus">KVU_PA0108</name>
</gene>
<keyword evidence="2" id="KW-1185">Reference proteome</keyword>
<evidence type="ECO:0000313" key="2">
    <source>
        <dbReference type="Proteomes" id="UP000000692"/>
    </source>
</evidence>
<dbReference type="KEGG" id="kvl:KVU_PA0108"/>
<sequence>MIGENGGFPRSFARIRAAGRFTPLGAQNDMELSQRQPVSLIWLPSGGMNMIGISNENLHANERYCFNRRNRGLGPASR</sequence>
<geneLocation type="plasmid" evidence="2">
    <name>pKVU_100</name>
</geneLocation>
<protein>
    <submittedName>
        <fullName evidence="1">Uncharacterized protein</fullName>
    </submittedName>
</protein>
<dbReference type="AlphaFoldDB" id="F9YAX6"/>
<accession>F9YAX6</accession>
<proteinExistence type="predicted"/>
<keyword evidence="1" id="KW-0614">Plasmid</keyword>
<reference evidence="1 2" key="1">
    <citation type="journal article" date="2011" name="J. Bacteriol.">
        <title>Complete genome sequence of the industrial strain Ketogulonicigenium vulgare WSH-001.</title>
        <authorList>
            <person name="Liu L."/>
            <person name="Li Y."/>
            <person name="Zhang J."/>
            <person name="Zhou Z."/>
            <person name="Liu J."/>
            <person name="Li X."/>
            <person name="Zhou J."/>
            <person name="Du G."/>
            <person name="Wang L."/>
            <person name="Chen J."/>
        </authorList>
    </citation>
    <scope>NUCLEOTIDE SEQUENCE [LARGE SCALE GENOMIC DNA]</scope>
    <source>
        <strain evidence="1 2">WSH-001</strain>
        <plasmid evidence="2">pKVU_100</plasmid>
    </source>
</reference>
<organism evidence="1 2">
    <name type="scientific">Ketogulonicigenium vulgare (strain WSH-001)</name>
    <dbReference type="NCBI Taxonomy" id="759362"/>
    <lineage>
        <taxon>Bacteria</taxon>
        <taxon>Pseudomonadati</taxon>
        <taxon>Pseudomonadota</taxon>
        <taxon>Alphaproteobacteria</taxon>
        <taxon>Rhodobacterales</taxon>
        <taxon>Roseobacteraceae</taxon>
        <taxon>Ketogulonicigenium</taxon>
    </lineage>
</organism>
<dbReference type="HOGENOM" id="CLU_180693_0_0_5"/>
<evidence type="ECO:0000313" key="1">
    <source>
        <dbReference type="EMBL" id="AEM42528.1"/>
    </source>
</evidence>
<dbReference type="EMBL" id="CP002019">
    <property type="protein sequence ID" value="AEM42528.1"/>
    <property type="molecule type" value="Genomic_DNA"/>
</dbReference>
<dbReference type="Proteomes" id="UP000000692">
    <property type="component" value="Plasmid 1"/>
</dbReference>
<name>F9YAX6_KETVW</name>